<dbReference type="GeneID" id="7922488"/>
<gene>
    <name evidence="2 4" type="ordered locus">At2g43865</name>
</gene>
<reference evidence="4" key="4">
    <citation type="submission" date="2016-05" db="EMBL/GenBank/DDBJ databases">
        <authorList>
            <person name="Krishnakumar V."/>
            <person name="Cheng C.-Y."/>
            <person name="Chan A.P."/>
            <person name="Schobel S."/>
            <person name="Kim M."/>
            <person name="Ferlanti E.S."/>
            <person name="Belyaeva I."/>
            <person name="Rosen B.D."/>
            <person name="Micklem G."/>
            <person name="Miller J.R."/>
            <person name="Vaughn M."/>
            <person name="Town C.D."/>
        </authorList>
    </citation>
    <scope>NUCLEOTIDE SEQUENCE</scope>
</reference>
<dbReference type="KEGG" id="ath:AT2G43865"/>
<dbReference type="EMBL" id="DQ487521">
    <property type="protein sequence ID" value="ABF59338.1"/>
    <property type="molecule type" value="Genomic_DNA"/>
</dbReference>
<dbReference type="HOGENOM" id="CLU_2295560_0_0_1"/>
<evidence type="ECO:0000313" key="3">
    <source>
        <dbReference type="EMBL" id="ABF59338.1"/>
    </source>
</evidence>
<accession>Q1G3R3</accession>
<evidence type="ECO:0000256" key="1">
    <source>
        <dbReference type="SAM" id="MobiDB-lite"/>
    </source>
</evidence>
<reference evidence="4" key="3">
    <citation type="submission" date="2011-02" db="EMBL/GenBank/DDBJ databases">
        <authorList>
            <consortium name="TAIR"/>
            <person name="Swarbreck D."/>
            <person name="Lamesch P."/>
            <person name="Wilks C."/>
            <person name="Huala E."/>
        </authorList>
    </citation>
    <scope>NUCLEOTIDE SEQUENCE</scope>
</reference>
<evidence type="ECO:0000313" key="4">
    <source>
        <dbReference type="EMBL" id="AEC10337.1"/>
    </source>
</evidence>
<keyword evidence="5" id="KW-1185">Reference proteome</keyword>
<reference evidence="3" key="2">
    <citation type="submission" date="2006-04" db="EMBL/GenBank/DDBJ databases">
        <authorList>
            <person name="Underwood B.A."/>
            <person name="Xiao Y."/>
            <person name="Moskal W."/>
            <person name="Monaghan E."/>
            <person name="Wang W."/>
            <person name="Redman J."/>
            <person name="Wu H.C."/>
            <person name="Utterback T."/>
            <person name="Town C.D."/>
        </authorList>
    </citation>
    <scope>NUCLEOTIDE SEQUENCE</scope>
</reference>
<dbReference type="STRING" id="3702.Q1G3R3"/>
<dbReference type="ExpressionAtlas" id="Q1G3R3">
    <property type="expression patterns" value="baseline and differential"/>
</dbReference>
<feature type="region of interest" description="Disordered" evidence="1">
    <location>
        <begin position="1"/>
        <end position="84"/>
    </location>
</feature>
<dbReference type="Proteomes" id="UP000006548">
    <property type="component" value="Chromosome 2"/>
</dbReference>
<dbReference type="PaxDb" id="3702-AT2G43865.1"/>
<evidence type="ECO:0000313" key="2">
    <source>
        <dbReference type="Araport" id="AT2G43865"/>
    </source>
</evidence>
<dbReference type="AlphaFoldDB" id="Q1G3R3"/>
<organism evidence="3">
    <name type="scientific">Arabidopsis thaliana</name>
    <name type="common">Mouse-ear cress</name>
    <dbReference type="NCBI Taxonomy" id="3702"/>
    <lineage>
        <taxon>Eukaryota</taxon>
        <taxon>Viridiplantae</taxon>
        <taxon>Streptophyta</taxon>
        <taxon>Embryophyta</taxon>
        <taxon>Tracheophyta</taxon>
        <taxon>Spermatophyta</taxon>
        <taxon>Magnoliopsida</taxon>
        <taxon>eudicotyledons</taxon>
        <taxon>Gunneridae</taxon>
        <taxon>Pentapetalae</taxon>
        <taxon>rosids</taxon>
        <taxon>malvids</taxon>
        <taxon>Brassicales</taxon>
        <taxon>Brassicaceae</taxon>
        <taxon>Camelineae</taxon>
        <taxon>Arabidopsis</taxon>
    </lineage>
</organism>
<name>Q1G3R3_ARATH</name>
<proteinExistence type="predicted"/>
<reference evidence="5" key="5">
    <citation type="journal article" date="2017" name="Plant J.">
        <title>Araport11: a complete reannotation of the Arabidopsis thaliana reference genome.</title>
        <authorList>
            <person name="Cheng C.Y."/>
            <person name="Krishnakumar V."/>
            <person name="Chan A.P."/>
            <person name="Thibaud-Nissen F."/>
            <person name="Schobel S."/>
            <person name="Town C.D."/>
        </authorList>
    </citation>
    <scope>GENOME REANNOTATION</scope>
    <source>
        <strain evidence="5">cv. Columbia</strain>
    </source>
</reference>
<evidence type="ECO:0000313" key="5">
    <source>
        <dbReference type="Proteomes" id="UP000006548"/>
    </source>
</evidence>
<dbReference type="EMBL" id="CP002685">
    <property type="protein sequence ID" value="AEC10337.1"/>
    <property type="molecule type" value="Genomic_DNA"/>
</dbReference>
<dbReference type="RefSeq" id="NP_001154576.1">
    <property type="nucleotide sequence ID" value="NM_001161104.1"/>
</dbReference>
<dbReference type="Araport" id="AT2G43865"/>
<dbReference type="TAIR" id="AT2G43865"/>
<reference evidence="4 5" key="1">
    <citation type="journal article" date="1999" name="Nature">
        <title>Sequence and analysis of chromosome 2 of the plant Arabidopsis thaliana.</title>
        <authorList>
            <person name="Lin X."/>
            <person name="Kaul S."/>
            <person name="Rounsley S."/>
            <person name="Shea T.P."/>
            <person name="Benito M.I."/>
            <person name="Town C.D."/>
            <person name="Fujii C.Y."/>
            <person name="Mason T."/>
            <person name="Bowman C.L."/>
            <person name="Barnstead M."/>
            <person name="Feldblyum T.V."/>
            <person name="Buell C.R."/>
            <person name="Ketchum K.A."/>
            <person name="Lee J."/>
            <person name="Ronning C.M."/>
            <person name="Koo H.L."/>
            <person name="Moffat K.S."/>
            <person name="Cronin L.A."/>
            <person name="Shen M."/>
            <person name="Pai G."/>
            <person name="Van Aken S."/>
            <person name="Umayam L."/>
            <person name="Tallon L.J."/>
            <person name="Gill J.E."/>
            <person name="Adams M.D."/>
            <person name="Carrera A.J."/>
            <person name="Creasy T.H."/>
            <person name="Goodman H.M."/>
            <person name="Somerville C.R."/>
            <person name="Copenhaver G.P."/>
            <person name="Preuss D."/>
            <person name="Nierman W.C."/>
            <person name="White O."/>
            <person name="Eisen J.A."/>
            <person name="Salzberg S.L."/>
            <person name="Fraser C.M."/>
            <person name="Venter J.C."/>
        </authorList>
    </citation>
    <scope>NUCLEOTIDE SEQUENCE [LARGE SCALE GENOMIC DNA]</scope>
    <source>
        <strain evidence="5">cv. Columbia</strain>
    </source>
</reference>
<feature type="compositionally biased region" description="Low complexity" evidence="1">
    <location>
        <begin position="55"/>
        <end position="81"/>
    </location>
</feature>
<protein>
    <submittedName>
        <fullName evidence="3">Uncharacterized protein</fullName>
    </submittedName>
</protein>
<sequence length="101" mass="10975">MGRKRGSNRTTVRLQAKKRLLTPSFDELNPGGKIAPTSKSLTPSFDELNTRGRITPTSRSPLPLLPVPRSSSSTRPPRLASGSNNLKILLTSPEIPFVVLV</sequence>